<dbReference type="RefSeq" id="WP_027270577.1">
    <property type="nucleotide sequence ID" value="NZ_CAAAJE010000008.1"/>
</dbReference>
<dbReference type="SMART" id="SM00493">
    <property type="entry name" value="TOPRIM"/>
    <property type="match status" value="1"/>
</dbReference>
<feature type="domain" description="Toprim" evidence="2">
    <location>
        <begin position="191"/>
        <end position="270"/>
    </location>
</feature>
<sequence>MNNYIEQFRSSMYQTGITPPEIFKTDGKIDRFHIQGDKAGSKSGWYVMFTDNLPCGVFGSWKSGITIRWCIKKRSQMSYHEYEEFKKQIANAQRQHNEERAKLQKAAAQLAEKIWGKCETVNPHHPYLIRKQIPPFYARQSGTSLVLPIINFSGEFSSLQFISESGSKRFLANGKISGNYIPIQKRPTSDTQIMIAESFSTAGSIARAYPNACVIAACHASNLKPVAINFREHLPKSKMIICGDDDRELPINIGLIKAREAAVAAKALFTKPEWPVGAPSSLTDFNDLACWLSTMGQQDE</sequence>
<dbReference type="PATRIC" id="fig|28087.4.peg.2703"/>
<comment type="caution">
    <text evidence="3">The sequence shown here is derived from an EMBL/GenBank/DDBJ whole genome shotgun (WGS) entry which is preliminary data.</text>
</comment>
<dbReference type="eggNOG" id="COG4643">
    <property type="taxonomic scope" value="Bacteria"/>
</dbReference>
<dbReference type="OrthoDB" id="9763644at2"/>
<evidence type="ECO:0000256" key="1">
    <source>
        <dbReference type="SAM" id="Coils"/>
    </source>
</evidence>
<dbReference type="CDD" id="cd00188">
    <property type="entry name" value="TOPRIM"/>
    <property type="match status" value="1"/>
</dbReference>
<evidence type="ECO:0000313" key="4">
    <source>
        <dbReference type="Proteomes" id="UP000054621"/>
    </source>
</evidence>
<gene>
    <name evidence="3" type="ORF">Lsai_2511</name>
</gene>
<name>A0A0W0YDK8_9GAMM</name>
<evidence type="ECO:0000313" key="3">
    <source>
        <dbReference type="EMBL" id="KTD54919.1"/>
    </source>
</evidence>
<evidence type="ECO:0000259" key="2">
    <source>
        <dbReference type="SMART" id="SM00493"/>
    </source>
</evidence>
<dbReference type="Pfam" id="PF13362">
    <property type="entry name" value="Toprim_3"/>
    <property type="match status" value="1"/>
</dbReference>
<feature type="coiled-coil region" evidence="1">
    <location>
        <begin position="82"/>
        <end position="113"/>
    </location>
</feature>
<dbReference type="EMBL" id="LNYV01000036">
    <property type="protein sequence ID" value="KTD54919.1"/>
    <property type="molecule type" value="Genomic_DNA"/>
</dbReference>
<keyword evidence="1" id="KW-0175">Coiled coil</keyword>
<proteinExistence type="predicted"/>
<organism evidence="3 4">
    <name type="scientific">Legionella sainthelensi</name>
    <dbReference type="NCBI Taxonomy" id="28087"/>
    <lineage>
        <taxon>Bacteria</taxon>
        <taxon>Pseudomonadati</taxon>
        <taxon>Pseudomonadota</taxon>
        <taxon>Gammaproteobacteria</taxon>
        <taxon>Legionellales</taxon>
        <taxon>Legionellaceae</taxon>
        <taxon>Legionella</taxon>
    </lineage>
</organism>
<protein>
    <recommendedName>
        <fullName evidence="2">Toprim domain-containing protein</fullName>
    </recommendedName>
</protein>
<dbReference type="AlphaFoldDB" id="A0A0W0YDK8"/>
<dbReference type="STRING" id="28087.Lsai_2511"/>
<reference evidence="3 4" key="1">
    <citation type="submission" date="2015-11" db="EMBL/GenBank/DDBJ databases">
        <title>Genomic analysis of 38 Legionella species identifies large and diverse effector repertoires.</title>
        <authorList>
            <person name="Burstein D."/>
            <person name="Amaro F."/>
            <person name="Zusman T."/>
            <person name="Lifshitz Z."/>
            <person name="Cohen O."/>
            <person name="Gilbert J.A."/>
            <person name="Pupko T."/>
            <person name="Shuman H.A."/>
            <person name="Segal G."/>
        </authorList>
    </citation>
    <scope>NUCLEOTIDE SEQUENCE [LARGE SCALE GENOMIC DNA]</scope>
    <source>
        <strain evidence="3 4">Mt.St.Helens-4</strain>
    </source>
</reference>
<dbReference type="Proteomes" id="UP000054621">
    <property type="component" value="Unassembled WGS sequence"/>
</dbReference>
<dbReference type="InterPro" id="IPR006171">
    <property type="entry name" value="TOPRIM_dom"/>
</dbReference>
<accession>A0A0W0YDK8</accession>